<dbReference type="Pfam" id="PF11871">
    <property type="entry name" value="DUF3391"/>
    <property type="match status" value="1"/>
</dbReference>
<reference evidence="3" key="2">
    <citation type="journal article" date="2014" name="ISME J.">
        <title>Microbial stratification in low pH oxic and suboxic macroscopic growths along an acid mine drainage.</title>
        <authorList>
            <person name="Mendez-Garcia C."/>
            <person name="Mesa V."/>
            <person name="Sprenger R.R."/>
            <person name="Richter M."/>
            <person name="Diez M.S."/>
            <person name="Solano J."/>
            <person name="Bargiela R."/>
            <person name="Golyshina O.V."/>
            <person name="Manteca A."/>
            <person name="Ramos J.L."/>
            <person name="Gallego J.R."/>
            <person name="Llorente I."/>
            <person name="Martins Dos Santos V.A."/>
            <person name="Jensen O.N."/>
            <person name="Pelaez A.I."/>
            <person name="Sanchez J."/>
            <person name="Ferrer M."/>
        </authorList>
    </citation>
    <scope>NUCLEOTIDE SEQUENCE</scope>
</reference>
<comment type="caution">
    <text evidence="3">The sequence shown here is derived from an EMBL/GenBank/DDBJ whole genome shotgun (WGS) entry which is preliminary data.</text>
</comment>
<keyword evidence="3" id="KW-0378">Hydrolase</keyword>
<dbReference type="GO" id="GO:0016787">
    <property type="term" value="F:hydrolase activity"/>
    <property type="evidence" value="ECO:0007669"/>
    <property type="project" value="UniProtKB-KW"/>
</dbReference>
<evidence type="ECO:0000256" key="1">
    <source>
        <dbReference type="SAM" id="MobiDB-lite"/>
    </source>
</evidence>
<dbReference type="InterPro" id="IPR021812">
    <property type="entry name" value="DUF3391"/>
</dbReference>
<gene>
    <name evidence="3" type="ORF">B1A_20455</name>
</gene>
<reference evidence="3" key="1">
    <citation type="submission" date="2013-08" db="EMBL/GenBank/DDBJ databases">
        <authorList>
            <person name="Mendez C."/>
            <person name="Richter M."/>
            <person name="Ferrer M."/>
            <person name="Sanchez J."/>
        </authorList>
    </citation>
    <scope>NUCLEOTIDE SEQUENCE</scope>
</reference>
<proteinExistence type="predicted"/>
<sequence length="161" mass="18096">RLRKNGIQKVSVEVPTDKEDNVKQDAPPETLNGQPDTIHNESIPPPEEGSKELPEPLTKELSEIERIQKETALVLEGSFHEARMGRAMDTKKIREMVRQTIDLILQNKSSTSFLADISGNDDETFVHSANTMMLAVGYAIKKKIIPEEEWMSWGMAASLHD</sequence>
<name>T0Y4B5_9ZZZZ</name>
<feature type="non-terminal residue" evidence="3">
    <location>
        <position position="161"/>
    </location>
</feature>
<organism evidence="3">
    <name type="scientific">mine drainage metagenome</name>
    <dbReference type="NCBI Taxonomy" id="410659"/>
    <lineage>
        <taxon>unclassified sequences</taxon>
        <taxon>metagenomes</taxon>
        <taxon>ecological metagenomes</taxon>
    </lineage>
</organism>
<evidence type="ECO:0000313" key="3">
    <source>
        <dbReference type="EMBL" id="EQD29916.1"/>
    </source>
</evidence>
<evidence type="ECO:0000259" key="2">
    <source>
        <dbReference type="Pfam" id="PF11871"/>
    </source>
</evidence>
<feature type="compositionally biased region" description="Basic and acidic residues" evidence="1">
    <location>
        <begin position="48"/>
        <end position="57"/>
    </location>
</feature>
<feature type="non-terminal residue" evidence="3">
    <location>
        <position position="1"/>
    </location>
</feature>
<dbReference type="Gene3D" id="1.10.3210.10">
    <property type="entry name" value="Hypothetical protein af1432"/>
    <property type="match status" value="1"/>
</dbReference>
<accession>T0Y4B5</accession>
<dbReference type="AlphaFoldDB" id="T0Y4B5"/>
<feature type="region of interest" description="Disordered" evidence="1">
    <location>
        <begin position="1"/>
        <end position="57"/>
    </location>
</feature>
<dbReference type="EMBL" id="AUZX01015095">
    <property type="protein sequence ID" value="EQD29916.1"/>
    <property type="molecule type" value="Genomic_DNA"/>
</dbReference>
<feature type="domain" description="DUF3391" evidence="2">
    <location>
        <begin position="1"/>
        <end position="92"/>
    </location>
</feature>
<protein>
    <submittedName>
        <fullName evidence="3">Metal-dependent phosphohydrolase</fullName>
    </submittedName>
</protein>